<evidence type="ECO:0008006" key="3">
    <source>
        <dbReference type="Google" id="ProtNLM"/>
    </source>
</evidence>
<accession>A0ABR2JLU0</accession>
<name>A0ABR2JLU0_9EUKA</name>
<sequence length="574" mass="67778">MFMNIILKEQENIKIYAEIQRTLCALTPDANEEEIDQLFTKIPANFLTQKDTLMVICQLFAYYARIHQASIKGNTIKLFERILDTMKKNLQDESSFLWNIFGGLFNFKLWMYEEGLITIDQIITSAQHDQSSAIYEFFIPEIIEKEPEIFEKEIKNQITFSYSEESIQKFKELRRKYWKWLRESGDYHDPSYLEIEHDQLRLAIKRDDIDSFQKILSNSCLSVNSNIRESVIENFLRNPTDLPLIEYAVHFNSMNIFKFLFLNDAKIDHRIVYGSIQSKNYDIIHLVESKVQQGYGEDSLPSSIECWNDEMTEYILDNYDCDIFKNDTDIKNKVFLLSLLSETFYSLNFVFMESTLLPFLKNNPSFVDENIYDIIMETFSEMSCFFTKEFLKYPGLDINYHAPNYNISFMARAIQERNSRAIEILLNNPKLDINSPCFMTLPSLHLACQFRSDMKIIRLICTSPNIKINLKDNLCHTSAFMMAVSSGNFYATKYLIDNFTNLEEKDLAKFFFPCIKYHHLMTLKVILKYFIDQNKNVSEEQIISNFISQFSKEQNYLSEYPDKIREIIHEINTM</sequence>
<evidence type="ECO:0000313" key="1">
    <source>
        <dbReference type="EMBL" id="KAK8878393.1"/>
    </source>
</evidence>
<keyword evidence="2" id="KW-1185">Reference proteome</keyword>
<organism evidence="1 2">
    <name type="scientific">Tritrichomonas musculus</name>
    <dbReference type="NCBI Taxonomy" id="1915356"/>
    <lineage>
        <taxon>Eukaryota</taxon>
        <taxon>Metamonada</taxon>
        <taxon>Parabasalia</taxon>
        <taxon>Tritrichomonadida</taxon>
        <taxon>Tritrichomonadidae</taxon>
        <taxon>Tritrichomonas</taxon>
    </lineage>
</organism>
<comment type="caution">
    <text evidence="1">The sequence shown here is derived from an EMBL/GenBank/DDBJ whole genome shotgun (WGS) entry which is preliminary data.</text>
</comment>
<gene>
    <name evidence="1" type="ORF">M9Y10_005161</name>
</gene>
<proteinExistence type="predicted"/>
<dbReference type="EMBL" id="JAPFFF010000011">
    <property type="protein sequence ID" value="KAK8878393.1"/>
    <property type="molecule type" value="Genomic_DNA"/>
</dbReference>
<reference evidence="1 2" key="1">
    <citation type="submission" date="2024-04" db="EMBL/GenBank/DDBJ databases">
        <title>Tritrichomonas musculus Genome.</title>
        <authorList>
            <person name="Alves-Ferreira E."/>
            <person name="Grigg M."/>
            <person name="Lorenzi H."/>
            <person name="Galac M."/>
        </authorList>
    </citation>
    <scope>NUCLEOTIDE SEQUENCE [LARGE SCALE GENOMIC DNA]</scope>
    <source>
        <strain evidence="1 2">EAF2021</strain>
    </source>
</reference>
<dbReference type="InterPro" id="IPR036770">
    <property type="entry name" value="Ankyrin_rpt-contain_sf"/>
</dbReference>
<dbReference type="PANTHER" id="PTHR24159:SF5">
    <property type="entry name" value="ANK_REP_REGION DOMAIN-CONTAINING PROTEIN"/>
    <property type="match status" value="1"/>
</dbReference>
<dbReference type="Proteomes" id="UP001470230">
    <property type="component" value="Unassembled WGS sequence"/>
</dbReference>
<dbReference type="Gene3D" id="1.25.40.20">
    <property type="entry name" value="Ankyrin repeat-containing domain"/>
    <property type="match status" value="1"/>
</dbReference>
<protein>
    <recommendedName>
        <fullName evidence="3">DUF3447 domain-containing protein</fullName>
    </recommendedName>
</protein>
<dbReference type="PANTHER" id="PTHR24159">
    <property type="match status" value="1"/>
</dbReference>
<evidence type="ECO:0000313" key="2">
    <source>
        <dbReference type="Proteomes" id="UP001470230"/>
    </source>
</evidence>
<dbReference type="SUPFAM" id="SSF48403">
    <property type="entry name" value="Ankyrin repeat"/>
    <property type="match status" value="1"/>
</dbReference>